<proteinExistence type="inferred from homology"/>
<dbReference type="PANTHER" id="PTHR11461">
    <property type="entry name" value="SERINE PROTEASE INHIBITOR, SERPIN"/>
    <property type="match status" value="1"/>
</dbReference>
<reference evidence="4" key="2">
    <citation type="submission" date="2025-09" db="UniProtKB">
        <authorList>
            <consortium name="Ensembl"/>
        </authorList>
    </citation>
    <scope>IDENTIFICATION</scope>
</reference>
<keyword evidence="2" id="KW-0732">Signal</keyword>
<evidence type="ECO:0000313" key="5">
    <source>
        <dbReference type="Proteomes" id="UP001108240"/>
    </source>
</evidence>
<evidence type="ECO:0000313" key="4">
    <source>
        <dbReference type="Ensembl" id="ENSCCRP00000007238.1"/>
    </source>
</evidence>
<dbReference type="Ensembl" id="ENSCCRT00000007947.2">
    <property type="protein sequence ID" value="ENSCCRP00000007238.1"/>
    <property type="gene ID" value="ENSCCRG00000004244.2"/>
</dbReference>
<dbReference type="PANTHER" id="PTHR11461:SF290">
    <property type="entry name" value="SERINE (OR CYSTEINE) PEPTIDASE INHIBITOR, CLADE H, MEMBER 2"/>
    <property type="match status" value="1"/>
</dbReference>
<dbReference type="InterPro" id="IPR036186">
    <property type="entry name" value="Serpin_sf"/>
</dbReference>
<dbReference type="Pfam" id="PF00079">
    <property type="entry name" value="Serpin"/>
    <property type="match status" value="1"/>
</dbReference>
<sequence length="385" mass="42383">MVPISPVPRLFLLVLALQSIWSSAPQEQKVQSSPQPEISSLHHPTWSLGLQLYRSLRINGSQTNTFISPLLLANSLLALEGGAKGSTAGQFHDLLRITKHDKAVGEALTKALKSVRDANGTCYTLHSSSALFSKQVPRLEKSFLEKLQIHFGLQHVALEDAQKQTDMEKLQSWAKSGMDGEETADLELALETKPGAMILANALHFRGVYRHYEDMENMVQVLELGLWEGKASMVLLLPFHVESLSRLDRLLTPDRVEKWLEKLNSTSMALSLPRAKISSTVNLQKQLAALGLVDAWNETSADFSTASSLGRGKLHLGAVLHWTSLELAPESGSKDGMHEDEDVKKPKIFYADHSFIILVRDSSTGALLMIGALDQTDGPAIHDEL</sequence>
<dbReference type="Gene3D" id="3.30.497.10">
    <property type="entry name" value="Antithrombin, subunit I, domain 2"/>
    <property type="match status" value="2"/>
</dbReference>
<name>A0A8C1A3K0_CYPCA</name>
<evidence type="ECO:0000256" key="2">
    <source>
        <dbReference type="SAM" id="SignalP"/>
    </source>
</evidence>
<dbReference type="GeneTree" id="ENSGT00940000167281"/>
<evidence type="ECO:0000259" key="3">
    <source>
        <dbReference type="SMART" id="SM00093"/>
    </source>
</evidence>
<dbReference type="GO" id="GO:0030199">
    <property type="term" value="P:collagen fibril organization"/>
    <property type="evidence" value="ECO:0007669"/>
    <property type="project" value="TreeGrafter"/>
</dbReference>
<reference evidence="4" key="1">
    <citation type="submission" date="2025-08" db="UniProtKB">
        <authorList>
            <consortium name="Ensembl"/>
        </authorList>
    </citation>
    <scope>IDENTIFICATION</scope>
</reference>
<evidence type="ECO:0000256" key="1">
    <source>
        <dbReference type="RuleBase" id="RU000411"/>
    </source>
</evidence>
<protein>
    <submittedName>
        <fullName evidence="4">Serine (or cysteine) peptidase inhibitor, clade H, member 2</fullName>
    </submittedName>
</protein>
<dbReference type="InterPro" id="IPR042185">
    <property type="entry name" value="Serpin_sf_2"/>
</dbReference>
<dbReference type="PROSITE" id="PS00284">
    <property type="entry name" value="SERPIN"/>
    <property type="match status" value="1"/>
</dbReference>
<feature type="signal peptide" evidence="2">
    <location>
        <begin position="1"/>
        <end position="22"/>
    </location>
</feature>
<dbReference type="InterPro" id="IPR042178">
    <property type="entry name" value="Serpin_sf_1"/>
</dbReference>
<dbReference type="SUPFAM" id="SSF56574">
    <property type="entry name" value="Serpins"/>
    <property type="match status" value="1"/>
</dbReference>
<dbReference type="InterPro" id="IPR023795">
    <property type="entry name" value="Serpin_CS"/>
</dbReference>
<dbReference type="Gene3D" id="2.30.39.10">
    <property type="entry name" value="Alpha-1-antitrypsin, domain 1"/>
    <property type="match status" value="1"/>
</dbReference>
<dbReference type="SMART" id="SM00093">
    <property type="entry name" value="SERPIN"/>
    <property type="match status" value="1"/>
</dbReference>
<feature type="domain" description="Serpin" evidence="3">
    <location>
        <begin position="50"/>
        <end position="378"/>
    </location>
</feature>
<dbReference type="AlphaFoldDB" id="A0A8C1A3K0"/>
<dbReference type="InterPro" id="IPR023796">
    <property type="entry name" value="Serpin_dom"/>
</dbReference>
<dbReference type="GO" id="GO:0005783">
    <property type="term" value="C:endoplasmic reticulum"/>
    <property type="evidence" value="ECO:0007669"/>
    <property type="project" value="TreeGrafter"/>
</dbReference>
<dbReference type="Proteomes" id="UP001108240">
    <property type="component" value="Unplaced"/>
</dbReference>
<feature type="chain" id="PRO_5034528923" evidence="2">
    <location>
        <begin position="23"/>
        <end position="385"/>
    </location>
</feature>
<dbReference type="InterPro" id="IPR000215">
    <property type="entry name" value="Serpin_fam"/>
</dbReference>
<comment type="similarity">
    <text evidence="1">Belongs to the serpin family.</text>
</comment>
<dbReference type="GO" id="GO:0004867">
    <property type="term" value="F:serine-type endopeptidase inhibitor activity"/>
    <property type="evidence" value="ECO:0007669"/>
    <property type="project" value="InterPro"/>
</dbReference>
<organism evidence="4 5">
    <name type="scientific">Cyprinus carpio carpio</name>
    <dbReference type="NCBI Taxonomy" id="630221"/>
    <lineage>
        <taxon>Eukaryota</taxon>
        <taxon>Metazoa</taxon>
        <taxon>Chordata</taxon>
        <taxon>Craniata</taxon>
        <taxon>Vertebrata</taxon>
        <taxon>Euteleostomi</taxon>
        <taxon>Actinopterygii</taxon>
        <taxon>Neopterygii</taxon>
        <taxon>Teleostei</taxon>
        <taxon>Ostariophysi</taxon>
        <taxon>Cypriniformes</taxon>
        <taxon>Cyprinidae</taxon>
        <taxon>Cyprininae</taxon>
        <taxon>Cyprinus</taxon>
    </lineage>
</organism>
<keyword evidence="5" id="KW-1185">Reference proteome</keyword>
<accession>A0A8C1A3K0</accession>
<dbReference type="GO" id="GO:0005615">
    <property type="term" value="C:extracellular space"/>
    <property type="evidence" value="ECO:0007669"/>
    <property type="project" value="InterPro"/>
</dbReference>